<comment type="caution">
    <text evidence="2">The sequence shown here is derived from an EMBL/GenBank/DDBJ whole genome shotgun (WGS) entry which is preliminary data.</text>
</comment>
<name>A0ABN9XQG9_9DINO</name>
<feature type="region of interest" description="Disordered" evidence="1">
    <location>
        <begin position="1"/>
        <end position="38"/>
    </location>
</feature>
<dbReference type="EMBL" id="CAUYUJ010020843">
    <property type="protein sequence ID" value="CAK0900835.1"/>
    <property type="molecule type" value="Genomic_DNA"/>
</dbReference>
<keyword evidence="3" id="KW-1185">Reference proteome</keyword>
<reference evidence="2" key="1">
    <citation type="submission" date="2023-10" db="EMBL/GenBank/DDBJ databases">
        <authorList>
            <person name="Chen Y."/>
            <person name="Shah S."/>
            <person name="Dougan E. K."/>
            <person name="Thang M."/>
            <person name="Chan C."/>
        </authorList>
    </citation>
    <scope>NUCLEOTIDE SEQUENCE [LARGE SCALE GENOMIC DNA]</scope>
</reference>
<organism evidence="2 3">
    <name type="scientific">Prorocentrum cordatum</name>
    <dbReference type="NCBI Taxonomy" id="2364126"/>
    <lineage>
        <taxon>Eukaryota</taxon>
        <taxon>Sar</taxon>
        <taxon>Alveolata</taxon>
        <taxon>Dinophyceae</taxon>
        <taxon>Prorocentrales</taxon>
        <taxon>Prorocentraceae</taxon>
        <taxon>Prorocentrum</taxon>
    </lineage>
</organism>
<gene>
    <name evidence="2" type="ORF">PCOR1329_LOCUS78014</name>
</gene>
<evidence type="ECO:0000256" key="1">
    <source>
        <dbReference type="SAM" id="MobiDB-lite"/>
    </source>
</evidence>
<accession>A0ABN9XQG9</accession>
<dbReference type="Proteomes" id="UP001189429">
    <property type="component" value="Unassembled WGS sequence"/>
</dbReference>
<feature type="compositionally biased region" description="Basic residues" evidence="1">
    <location>
        <begin position="1"/>
        <end position="17"/>
    </location>
</feature>
<protein>
    <submittedName>
        <fullName evidence="2">Uncharacterized protein</fullName>
    </submittedName>
</protein>
<evidence type="ECO:0000313" key="2">
    <source>
        <dbReference type="EMBL" id="CAK0900835.1"/>
    </source>
</evidence>
<evidence type="ECO:0000313" key="3">
    <source>
        <dbReference type="Proteomes" id="UP001189429"/>
    </source>
</evidence>
<sequence>MRKTSLYSRQHKWRRTRRKEERAGGGGEEGEEAGGGTCSLHSLGARPLVGRVASKGHACAHNHCSSADEQHAPRTRAAPRDEQSMVLFCPAALRHRAPTPRVVGAAYSQFEHISFVAAWTRGSAPPFSTM</sequence>
<proteinExistence type="predicted"/>